<evidence type="ECO:0000256" key="2">
    <source>
        <dbReference type="ARBA" id="ARBA00022527"/>
    </source>
</evidence>
<gene>
    <name evidence="8" type="ORF">PU560_12640</name>
</gene>
<sequence>MTPRVGLVLGGRYELTSRIAVGGMGEVWRARDARTGGEVAAKVMRAELAGDRRLLQRLRAEARNSSRLHHPNLVTVLDHGEQDGSGYLVMELV</sequence>
<dbReference type="Gene3D" id="3.30.200.20">
    <property type="entry name" value="Phosphorylase Kinase, domain 1"/>
    <property type="match status" value="1"/>
</dbReference>
<dbReference type="GO" id="GO:0004674">
    <property type="term" value="F:protein serine/threonine kinase activity"/>
    <property type="evidence" value="ECO:0007669"/>
    <property type="project" value="UniProtKB-KW"/>
</dbReference>
<accession>A0ABT5TZ04</accession>
<keyword evidence="3" id="KW-0808">Transferase</keyword>
<evidence type="ECO:0000313" key="8">
    <source>
        <dbReference type="EMBL" id="MDD9207307.1"/>
    </source>
</evidence>
<evidence type="ECO:0000313" key="9">
    <source>
        <dbReference type="Proteomes" id="UP001165561"/>
    </source>
</evidence>
<evidence type="ECO:0000256" key="6">
    <source>
        <dbReference type="ARBA" id="ARBA00022840"/>
    </source>
</evidence>
<evidence type="ECO:0000256" key="1">
    <source>
        <dbReference type="ARBA" id="ARBA00012513"/>
    </source>
</evidence>
<dbReference type="Pfam" id="PF00069">
    <property type="entry name" value="Pkinase"/>
    <property type="match status" value="1"/>
</dbReference>
<evidence type="ECO:0000259" key="7">
    <source>
        <dbReference type="PROSITE" id="PS50011"/>
    </source>
</evidence>
<dbReference type="EC" id="2.7.11.1" evidence="1"/>
<keyword evidence="6" id="KW-0067">ATP-binding</keyword>
<reference evidence="8" key="1">
    <citation type="submission" date="2023-02" db="EMBL/GenBank/DDBJ databases">
        <title>Georgenia sp.10Sc9-8, isolated from a soil sample collected from the Taklamakan desert.</title>
        <authorList>
            <person name="Liu S."/>
        </authorList>
    </citation>
    <scope>NUCLEOTIDE SEQUENCE</scope>
    <source>
        <strain evidence="8">10Sc9-8</strain>
    </source>
</reference>
<dbReference type="PROSITE" id="PS50011">
    <property type="entry name" value="PROTEIN_KINASE_DOM"/>
    <property type="match status" value="1"/>
</dbReference>
<protein>
    <recommendedName>
        <fullName evidence="1">non-specific serine/threonine protein kinase</fullName>
        <ecNumber evidence="1">2.7.11.1</ecNumber>
    </recommendedName>
</protein>
<comment type="caution">
    <text evidence="8">The sequence shown here is derived from an EMBL/GenBank/DDBJ whole genome shotgun (WGS) entry which is preliminary data.</text>
</comment>
<keyword evidence="9" id="KW-1185">Reference proteome</keyword>
<evidence type="ECO:0000256" key="3">
    <source>
        <dbReference type="ARBA" id="ARBA00022679"/>
    </source>
</evidence>
<dbReference type="PANTHER" id="PTHR43289">
    <property type="entry name" value="MITOGEN-ACTIVATED PROTEIN KINASE KINASE KINASE 20-RELATED"/>
    <property type="match status" value="1"/>
</dbReference>
<keyword evidence="5 8" id="KW-0418">Kinase</keyword>
<dbReference type="InterPro" id="IPR000719">
    <property type="entry name" value="Prot_kinase_dom"/>
</dbReference>
<dbReference type="PANTHER" id="PTHR43289:SF6">
    <property type="entry name" value="SERINE_THREONINE-PROTEIN KINASE NEKL-3"/>
    <property type="match status" value="1"/>
</dbReference>
<dbReference type="EMBL" id="JARACI010001082">
    <property type="protein sequence ID" value="MDD9207307.1"/>
    <property type="molecule type" value="Genomic_DNA"/>
</dbReference>
<dbReference type="Proteomes" id="UP001165561">
    <property type="component" value="Unassembled WGS sequence"/>
</dbReference>
<feature type="domain" description="Protein kinase" evidence="7">
    <location>
        <begin position="13"/>
        <end position="93"/>
    </location>
</feature>
<dbReference type="SUPFAM" id="SSF56112">
    <property type="entry name" value="Protein kinase-like (PK-like)"/>
    <property type="match status" value="1"/>
</dbReference>
<evidence type="ECO:0000256" key="4">
    <source>
        <dbReference type="ARBA" id="ARBA00022741"/>
    </source>
</evidence>
<feature type="non-terminal residue" evidence="8">
    <location>
        <position position="93"/>
    </location>
</feature>
<organism evidence="8 9">
    <name type="scientific">Georgenia halotolerans</name>
    <dbReference type="NCBI Taxonomy" id="3028317"/>
    <lineage>
        <taxon>Bacteria</taxon>
        <taxon>Bacillati</taxon>
        <taxon>Actinomycetota</taxon>
        <taxon>Actinomycetes</taxon>
        <taxon>Micrococcales</taxon>
        <taxon>Bogoriellaceae</taxon>
        <taxon>Georgenia</taxon>
    </lineage>
</organism>
<dbReference type="InterPro" id="IPR011009">
    <property type="entry name" value="Kinase-like_dom_sf"/>
</dbReference>
<name>A0ABT5TZ04_9MICO</name>
<proteinExistence type="predicted"/>
<keyword evidence="4" id="KW-0547">Nucleotide-binding</keyword>
<keyword evidence="2 8" id="KW-0723">Serine/threonine-protein kinase</keyword>
<evidence type="ECO:0000256" key="5">
    <source>
        <dbReference type="ARBA" id="ARBA00022777"/>
    </source>
</evidence>